<dbReference type="RefSeq" id="XP_036355958.1">
    <property type="nucleotide sequence ID" value="XM_036500065.1"/>
</dbReference>
<feature type="domain" description="Ig-like" evidence="2">
    <location>
        <begin position="39"/>
        <end position="123"/>
    </location>
</feature>
<evidence type="ECO:0000313" key="3">
    <source>
        <dbReference type="Proteomes" id="UP000515154"/>
    </source>
</evidence>
<gene>
    <name evidence="4" type="primary">LOC118761888</name>
</gene>
<reference evidence="4" key="1">
    <citation type="submission" date="2025-08" db="UniProtKB">
        <authorList>
            <consortium name="RefSeq"/>
        </authorList>
    </citation>
    <scope>IDENTIFICATION</scope>
</reference>
<dbReference type="PROSITE" id="PS50835">
    <property type="entry name" value="IG_LIKE"/>
    <property type="match status" value="1"/>
</dbReference>
<feature type="chain" id="PRO_5028868862" evidence="1">
    <location>
        <begin position="27"/>
        <end position="151"/>
    </location>
</feature>
<keyword evidence="3" id="KW-1185">Reference proteome</keyword>
<dbReference type="SUPFAM" id="SSF48726">
    <property type="entry name" value="Immunoglobulin"/>
    <property type="match status" value="1"/>
</dbReference>
<dbReference type="AlphaFoldDB" id="A0A7E6EKT7"/>
<dbReference type="InterPro" id="IPR036179">
    <property type="entry name" value="Ig-like_dom_sf"/>
</dbReference>
<name>A0A7E6EKT7_9MOLL</name>
<evidence type="ECO:0000313" key="4">
    <source>
        <dbReference type="RefSeq" id="XP_036355958.1"/>
    </source>
</evidence>
<accession>A0A7E6EKT7</accession>
<dbReference type="InterPro" id="IPR007110">
    <property type="entry name" value="Ig-like_dom"/>
</dbReference>
<proteinExistence type="predicted"/>
<dbReference type="Proteomes" id="UP000515154">
    <property type="component" value="Unplaced"/>
</dbReference>
<feature type="signal peptide" evidence="1">
    <location>
        <begin position="1"/>
        <end position="26"/>
    </location>
</feature>
<protein>
    <submittedName>
        <fullName evidence="4">Uncharacterized protein LOC118761888</fullName>
    </submittedName>
</protein>
<dbReference type="Gene3D" id="2.60.40.10">
    <property type="entry name" value="Immunoglobulins"/>
    <property type="match status" value="1"/>
</dbReference>
<dbReference type="KEGG" id="osn:118761888"/>
<evidence type="ECO:0000259" key="2">
    <source>
        <dbReference type="PROSITE" id="PS50835"/>
    </source>
</evidence>
<sequence length="151" mass="16614">MKCIFVCYVSVFFFFILLSFSSGFQAENAPSECQLVISPKIGDIFVRVGSSGTITCAVPQTCKLSAYSVAWRNSDGIYLHQESVRISAVSVNITVSNLDYNQILSSDMGNYTCVSRVGDYSIQARIHLKAELNIVREIPVTPKTSVNEIPS</sequence>
<evidence type="ECO:0000256" key="1">
    <source>
        <dbReference type="SAM" id="SignalP"/>
    </source>
</evidence>
<keyword evidence="1" id="KW-0732">Signal</keyword>
<organism evidence="3 4">
    <name type="scientific">Octopus sinensis</name>
    <name type="common">East Asian common octopus</name>
    <dbReference type="NCBI Taxonomy" id="2607531"/>
    <lineage>
        <taxon>Eukaryota</taxon>
        <taxon>Metazoa</taxon>
        <taxon>Spiralia</taxon>
        <taxon>Lophotrochozoa</taxon>
        <taxon>Mollusca</taxon>
        <taxon>Cephalopoda</taxon>
        <taxon>Coleoidea</taxon>
        <taxon>Octopodiformes</taxon>
        <taxon>Octopoda</taxon>
        <taxon>Incirrata</taxon>
        <taxon>Octopodidae</taxon>
        <taxon>Octopus</taxon>
    </lineage>
</organism>
<dbReference type="InterPro" id="IPR013783">
    <property type="entry name" value="Ig-like_fold"/>
</dbReference>